<dbReference type="AlphaFoldDB" id="A0A3G8YTB3"/>
<organism evidence="1 2">
    <name type="scientific">Deinococcus psychrotolerans</name>
    <dbReference type="NCBI Taxonomy" id="2489213"/>
    <lineage>
        <taxon>Bacteria</taxon>
        <taxon>Thermotogati</taxon>
        <taxon>Deinococcota</taxon>
        <taxon>Deinococci</taxon>
        <taxon>Deinococcales</taxon>
        <taxon>Deinococcaceae</taxon>
        <taxon>Deinococcus</taxon>
    </lineage>
</organism>
<dbReference type="KEGG" id="dph:EHF33_16350"/>
<dbReference type="Proteomes" id="UP000276417">
    <property type="component" value="Plasmid unnamed1"/>
</dbReference>
<evidence type="ECO:0000313" key="2">
    <source>
        <dbReference type="Proteomes" id="UP000276417"/>
    </source>
</evidence>
<sequence>MSDIQKNKADYIAEIKDFSIKLDGIFLEEAGFEQINCPKYLMGLFPLKKRRRKTLFCFDARI</sequence>
<accession>A0A3G8YTB3</accession>
<geneLocation type="plasmid" evidence="1 2">
    <name>unnamed1</name>
</geneLocation>
<reference evidence="1 2" key="1">
    <citation type="submission" date="2018-11" db="EMBL/GenBank/DDBJ databases">
        <title>Deinococcus shelandsis sp. nov., isolated from South Shetland Islands soil of Antarctica.</title>
        <authorList>
            <person name="Tian J."/>
        </authorList>
    </citation>
    <scope>NUCLEOTIDE SEQUENCE [LARGE SCALE GENOMIC DNA]</scope>
    <source>
        <strain evidence="1 2">S14-83T</strain>
        <plasmid evidence="1 2">unnamed1</plasmid>
    </source>
</reference>
<keyword evidence="2" id="KW-1185">Reference proteome</keyword>
<gene>
    <name evidence="1" type="ORF">EHF33_16350</name>
</gene>
<protein>
    <submittedName>
        <fullName evidence="1">Uncharacterized protein</fullName>
    </submittedName>
</protein>
<dbReference type="RefSeq" id="WP_124874168.1">
    <property type="nucleotide sequence ID" value="NZ_CP034185.1"/>
</dbReference>
<evidence type="ECO:0000313" key="1">
    <source>
        <dbReference type="EMBL" id="AZI44486.1"/>
    </source>
</evidence>
<proteinExistence type="predicted"/>
<dbReference type="EMBL" id="CP034185">
    <property type="protein sequence ID" value="AZI44486.1"/>
    <property type="molecule type" value="Genomic_DNA"/>
</dbReference>
<keyword evidence="1" id="KW-0614">Plasmid</keyword>
<name>A0A3G8YTB3_9DEIO</name>